<reference evidence="4" key="1">
    <citation type="journal article" date="2018" name="Nat. Microbiol.">
        <title>Leveraging single-cell genomics to expand the fungal tree of life.</title>
        <authorList>
            <person name="Ahrendt S.R."/>
            <person name="Quandt C.A."/>
            <person name="Ciobanu D."/>
            <person name="Clum A."/>
            <person name="Salamov A."/>
            <person name="Andreopoulos B."/>
            <person name="Cheng J.F."/>
            <person name="Woyke T."/>
            <person name="Pelin A."/>
            <person name="Henrissat B."/>
            <person name="Reynolds N.K."/>
            <person name="Benny G.L."/>
            <person name="Smith M.E."/>
            <person name="James T.Y."/>
            <person name="Grigoriev I.V."/>
        </authorList>
    </citation>
    <scope>NUCLEOTIDE SEQUENCE [LARGE SCALE GENOMIC DNA]</scope>
</reference>
<proteinExistence type="predicted"/>
<evidence type="ECO:0000313" key="4">
    <source>
        <dbReference type="Proteomes" id="UP000269721"/>
    </source>
</evidence>
<keyword evidence="2" id="KW-0472">Membrane</keyword>
<accession>A0A4P9W7R8</accession>
<gene>
    <name evidence="3" type="ORF">BDK51DRAFT_38703</name>
</gene>
<keyword evidence="2" id="KW-0812">Transmembrane</keyword>
<evidence type="ECO:0000313" key="3">
    <source>
        <dbReference type="EMBL" id="RKO87443.1"/>
    </source>
</evidence>
<organism evidence="3 4">
    <name type="scientific">Blyttiomyces helicus</name>
    <dbReference type="NCBI Taxonomy" id="388810"/>
    <lineage>
        <taxon>Eukaryota</taxon>
        <taxon>Fungi</taxon>
        <taxon>Fungi incertae sedis</taxon>
        <taxon>Chytridiomycota</taxon>
        <taxon>Chytridiomycota incertae sedis</taxon>
        <taxon>Chytridiomycetes</taxon>
        <taxon>Chytridiomycetes incertae sedis</taxon>
        <taxon>Blyttiomyces</taxon>
    </lineage>
</organism>
<keyword evidence="2" id="KW-1133">Transmembrane helix</keyword>
<dbReference type="EMBL" id="KZ997419">
    <property type="protein sequence ID" value="RKO87443.1"/>
    <property type="molecule type" value="Genomic_DNA"/>
</dbReference>
<protein>
    <submittedName>
        <fullName evidence="3">Uncharacterized protein</fullName>
    </submittedName>
</protein>
<name>A0A4P9W7R8_9FUNG</name>
<keyword evidence="4" id="KW-1185">Reference proteome</keyword>
<sequence>MAPDDWQVPAMRETALPVDEEVLVNLAVFVTNLLHQDTAATKHKDNLVRLVNQSSDRKDLYSSEEHLLGWPCDAAGEHVLGPGRSAPHRLPRALQHIRVSMIEERAAKPSPGDARSSATLLLPKPRGPREETRPGVEGEDIHLLLVQQRHWSDGMAAPIASSPVGKFCCSDSEGSQASQSTTEKSGGVCQFHEAAPLGSSRPQGQEPIVAHFATANGARPVLSSTEFAYSFLCPQGKDIFEFGQGEVINVTYDPRSACTPLFASPGCCPPSLRIVVVVVVVLHLLLLLLLLFLLLCFFILLVLLVITLLSTVLKIPLLRRSSSRTSSSSFSAGVPYSSAAIPSNSTPAGGVDDKRLPRFMGNRLSPLQTYVALRGHAMPFQVSDDVPLATAGVL</sequence>
<dbReference type="AlphaFoldDB" id="A0A4P9W7R8"/>
<evidence type="ECO:0000256" key="2">
    <source>
        <dbReference type="SAM" id="Phobius"/>
    </source>
</evidence>
<feature type="region of interest" description="Disordered" evidence="1">
    <location>
        <begin position="105"/>
        <end position="135"/>
    </location>
</feature>
<feature type="transmembrane region" description="Helical" evidence="2">
    <location>
        <begin position="276"/>
        <end position="309"/>
    </location>
</feature>
<evidence type="ECO:0000256" key="1">
    <source>
        <dbReference type="SAM" id="MobiDB-lite"/>
    </source>
</evidence>
<dbReference type="Proteomes" id="UP000269721">
    <property type="component" value="Unassembled WGS sequence"/>
</dbReference>